<dbReference type="RefSeq" id="WP_091659468.1">
    <property type="nucleotide sequence ID" value="NZ_FONT01000002.1"/>
</dbReference>
<sequence>MFSGEYVKKTVSKRWDDFDGVKIQRDLYSAFLIMNVKNDLCEIDSQRRLDVRDKKLLFEE</sequence>
<accession>A0A1I2C1Z0</accession>
<dbReference type="OrthoDB" id="1652909at2"/>
<dbReference type="EMBL" id="FONT01000002">
    <property type="protein sequence ID" value="SFE62158.1"/>
    <property type="molecule type" value="Genomic_DNA"/>
</dbReference>
<name>A0A1I2C1Z0_9BACI</name>
<reference evidence="1 2" key="1">
    <citation type="submission" date="2016-10" db="EMBL/GenBank/DDBJ databases">
        <authorList>
            <person name="de Groot N.N."/>
        </authorList>
    </citation>
    <scope>NUCLEOTIDE SEQUENCE [LARGE SCALE GENOMIC DNA]</scope>
    <source>
        <strain evidence="1 2">DSM 23995</strain>
    </source>
</reference>
<dbReference type="Proteomes" id="UP000199516">
    <property type="component" value="Unassembled WGS sequence"/>
</dbReference>
<gene>
    <name evidence="1" type="ORF">SAMN05192532_102632</name>
</gene>
<keyword evidence="2" id="KW-1185">Reference proteome</keyword>
<evidence type="ECO:0000313" key="1">
    <source>
        <dbReference type="EMBL" id="SFE62158.1"/>
    </source>
</evidence>
<dbReference type="STRING" id="930128.SAMN05192532_102632"/>
<evidence type="ECO:0000313" key="2">
    <source>
        <dbReference type="Proteomes" id="UP000199516"/>
    </source>
</evidence>
<dbReference type="AlphaFoldDB" id="A0A1I2C1Z0"/>
<proteinExistence type="predicted"/>
<protein>
    <submittedName>
        <fullName evidence="1">Uncharacterized protein</fullName>
    </submittedName>
</protein>
<organism evidence="1 2">
    <name type="scientific">Alteribacillus iranensis</name>
    <dbReference type="NCBI Taxonomy" id="930128"/>
    <lineage>
        <taxon>Bacteria</taxon>
        <taxon>Bacillati</taxon>
        <taxon>Bacillota</taxon>
        <taxon>Bacilli</taxon>
        <taxon>Bacillales</taxon>
        <taxon>Bacillaceae</taxon>
        <taxon>Alteribacillus</taxon>
    </lineage>
</organism>